<reference evidence="2 3" key="1">
    <citation type="submission" date="2016-10" db="EMBL/GenBank/DDBJ databases">
        <title>Genome sequence of the basidiomycete white-rot fungus Trametes pubescens.</title>
        <authorList>
            <person name="Makela M.R."/>
            <person name="Granchi Z."/>
            <person name="Peng M."/>
            <person name="De Vries R.P."/>
            <person name="Grigoriev I."/>
            <person name="Riley R."/>
            <person name="Hilden K."/>
        </authorList>
    </citation>
    <scope>NUCLEOTIDE SEQUENCE [LARGE SCALE GENOMIC DNA]</scope>
    <source>
        <strain evidence="2 3">FBCC735</strain>
    </source>
</reference>
<feature type="region of interest" description="Disordered" evidence="1">
    <location>
        <begin position="1"/>
        <end position="53"/>
    </location>
</feature>
<protein>
    <submittedName>
        <fullName evidence="2">Uncharacterized protein</fullName>
    </submittedName>
</protein>
<name>A0A1M2VAS0_TRAPU</name>
<comment type="caution">
    <text evidence="2">The sequence shown here is derived from an EMBL/GenBank/DDBJ whole genome shotgun (WGS) entry which is preliminary data.</text>
</comment>
<organism evidence="2 3">
    <name type="scientific">Trametes pubescens</name>
    <name type="common">White-rot fungus</name>
    <dbReference type="NCBI Taxonomy" id="154538"/>
    <lineage>
        <taxon>Eukaryota</taxon>
        <taxon>Fungi</taxon>
        <taxon>Dikarya</taxon>
        <taxon>Basidiomycota</taxon>
        <taxon>Agaricomycotina</taxon>
        <taxon>Agaricomycetes</taxon>
        <taxon>Polyporales</taxon>
        <taxon>Polyporaceae</taxon>
        <taxon>Trametes</taxon>
    </lineage>
</organism>
<accession>A0A1M2VAS0</accession>
<dbReference type="Proteomes" id="UP000184267">
    <property type="component" value="Unassembled WGS sequence"/>
</dbReference>
<evidence type="ECO:0000256" key="1">
    <source>
        <dbReference type="SAM" id="MobiDB-lite"/>
    </source>
</evidence>
<proteinExistence type="predicted"/>
<evidence type="ECO:0000313" key="3">
    <source>
        <dbReference type="Proteomes" id="UP000184267"/>
    </source>
</evidence>
<keyword evidence="3" id="KW-1185">Reference proteome</keyword>
<dbReference type="AlphaFoldDB" id="A0A1M2VAS0"/>
<dbReference type="OrthoDB" id="2693006at2759"/>
<evidence type="ECO:0000313" key="2">
    <source>
        <dbReference type="EMBL" id="OJT04645.1"/>
    </source>
</evidence>
<dbReference type="EMBL" id="MNAD01001524">
    <property type="protein sequence ID" value="OJT04645.1"/>
    <property type="molecule type" value="Genomic_DNA"/>
</dbReference>
<feature type="compositionally biased region" description="Basic and acidic residues" evidence="1">
    <location>
        <begin position="7"/>
        <end position="22"/>
    </location>
</feature>
<gene>
    <name evidence="2" type="ORF">TRAPUB_4657</name>
</gene>
<sequence length="53" mass="5529">MAPPSTEKPEEGQIPKAEDGAEKTGNISTSGLEAPSVLIVDWEGPNDPANPKK</sequence>